<protein>
    <recommendedName>
        <fullName evidence="6">Cytochrome c oxidase assembly factor 5</fullName>
    </recommendedName>
</protein>
<evidence type="ECO:0000256" key="1">
    <source>
        <dbReference type="ARBA" id="ARBA00007785"/>
    </source>
</evidence>
<evidence type="ECO:0000313" key="5">
    <source>
        <dbReference type="Proteomes" id="UP000274922"/>
    </source>
</evidence>
<dbReference type="AlphaFoldDB" id="A0A4P9XDK1"/>
<dbReference type="Pfam" id="PF10203">
    <property type="entry name" value="Pet191_N"/>
    <property type="match status" value="1"/>
</dbReference>
<comment type="similarity">
    <text evidence="1">Belongs to the PET191 family.</text>
</comment>
<dbReference type="PANTHER" id="PTHR28627">
    <property type="entry name" value="CYTOCHROME C OXIDASE ASSEMBLY FACTOR 5"/>
    <property type="match status" value="1"/>
</dbReference>
<dbReference type="InterPro" id="IPR018793">
    <property type="entry name" value="Cyt_c_oxidase_assmbl_Pet191"/>
</dbReference>
<evidence type="ECO:0000256" key="2">
    <source>
        <dbReference type="ARBA" id="ARBA00023157"/>
    </source>
</evidence>
<sequence length="104" mass="11767">MPSCDAFYRDLITCLAASDCVVKEKHAPQDCLDPRAHPHSVDADCRRAQRAWLECKHSLFNPRRRFRNYGGGGAEHDDDDDDGSASRSPGVLDREIDRIDVYHP</sequence>
<evidence type="ECO:0000313" key="4">
    <source>
        <dbReference type="EMBL" id="RKP03548.1"/>
    </source>
</evidence>
<feature type="region of interest" description="Disordered" evidence="3">
    <location>
        <begin position="69"/>
        <end position="104"/>
    </location>
</feature>
<keyword evidence="5" id="KW-1185">Reference proteome</keyword>
<reference evidence="5" key="1">
    <citation type="journal article" date="2018" name="Nat. Microbiol.">
        <title>Leveraging single-cell genomics to expand the fungal tree of life.</title>
        <authorList>
            <person name="Ahrendt S.R."/>
            <person name="Quandt C.A."/>
            <person name="Ciobanu D."/>
            <person name="Clum A."/>
            <person name="Salamov A."/>
            <person name="Andreopoulos B."/>
            <person name="Cheng J.F."/>
            <person name="Woyke T."/>
            <person name="Pelin A."/>
            <person name="Henrissat B."/>
            <person name="Reynolds N.K."/>
            <person name="Benny G.L."/>
            <person name="Smith M.E."/>
            <person name="James T.Y."/>
            <person name="Grigoriev I.V."/>
        </authorList>
    </citation>
    <scope>NUCLEOTIDE SEQUENCE [LARGE SCALE GENOMIC DNA]</scope>
    <source>
        <strain evidence="5">ATCC 52028</strain>
    </source>
</reference>
<evidence type="ECO:0000256" key="3">
    <source>
        <dbReference type="SAM" id="MobiDB-lite"/>
    </source>
</evidence>
<gene>
    <name evidence="4" type="ORF">CXG81DRAFT_23809</name>
</gene>
<evidence type="ECO:0008006" key="6">
    <source>
        <dbReference type="Google" id="ProtNLM"/>
    </source>
</evidence>
<dbReference type="EMBL" id="ML014121">
    <property type="protein sequence ID" value="RKP03548.1"/>
    <property type="molecule type" value="Genomic_DNA"/>
</dbReference>
<accession>A0A4P9XDK1</accession>
<dbReference type="PANTHER" id="PTHR28627:SF1">
    <property type="entry name" value="CYTOCHROME C OXIDASE ASSEMBLY FACTOR 5"/>
    <property type="match status" value="1"/>
</dbReference>
<dbReference type="GO" id="GO:0033617">
    <property type="term" value="P:mitochondrial respiratory chain complex IV assembly"/>
    <property type="evidence" value="ECO:0007669"/>
    <property type="project" value="TreeGrafter"/>
</dbReference>
<dbReference type="GO" id="GO:0005739">
    <property type="term" value="C:mitochondrion"/>
    <property type="evidence" value="ECO:0007669"/>
    <property type="project" value="TreeGrafter"/>
</dbReference>
<organism evidence="4 5">
    <name type="scientific">Caulochytrium protostelioides</name>
    <dbReference type="NCBI Taxonomy" id="1555241"/>
    <lineage>
        <taxon>Eukaryota</taxon>
        <taxon>Fungi</taxon>
        <taxon>Fungi incertae sedis</taxon>
        <taxon>Chytridiomycota</taxon>
        <taxon>Chytridiomycota incertae sedis</taxon>
        <taxon>Chytridiomycetes</taxon>
        <taxon>Caulochytriales</taxon>
        <taxon>Caulochytriaceae</taxon>
        <taxon>Caulochytrium</taxon>
    </lineage>
</organism>
<proteinExistence type="inferred from homology"/>
<dbReference type="Proteomes" id="UP000274922">
    <property type="component" value="Unassembled WGS sequence"/>
</dbReference>
<dbReference type="OrthoDB" id="282149at2759"/>
<keyword evidence="2" id="KW-1015">Disulfide bond</keyword>
<feature type="compositionally biased region" description="Basic and acidic residues" evidence="3">
    <location>
        <begin position="92"/>
        <end position="104"/>
    </location>
</feature>
<name>A0A4P9XDK1_9FUNG</name>